<dbReference type="Pfam" id="PF13442">
    <property type="entry name" value="Cytochrome_CBB3"/>
    <property type="match status" value="1"/>
</dbReference>
<dbReference type="PROSITE" id="PS51007">
    <property type="entry name" value="CYTC"/>
    <property type="match status" value="1"/>
</dbReference>
<keyword evidence="8" id="KW-1185">Reference proteome</keyword>
<dbReference type="GO" id="GO:0009055">
    <property type="term" value="F:electron transfer activity"/>
    <property type="evidence" value="ECO:0007669"/>
    <property type="project" value="InterPro"/>
</dbReference>
<dbReference type="SUPFAM" id="SSF46626">
    <property type="entry name" value="Cytochrome c"/>
    <property type="match status" value="1"/>
</dbReference>
<dbReference type="EMBL" id="ASRX01000016">
    <property type="protein sequence ID" value="EYF06497.1"/>
    <property type="molecule type" value="Genomic_DNA"/>
</dbReference>
<accession>A0A017TC69</accession>
<protein>
    <submittedName>
        <fullName evidence="7">ABC-type Fe3+ transport system protein/ Molybdenum transport protein, putative</fullName>
    </submittedName>
</protein>
<dbReference type="GO" id="GO:0020037">
    <property type="term" value="F:heme binding"/>
    <property type="evidence" value="ECO:0007669"/>
    <property type="project" value="InterPro"/>
</dbReference>
<name>A0A017TC69_9BACT</name>
<organism evidence="7 8">
    <name type="scientific">Chondromyces apiculatus DSM 436</name>
    <dbReference type="NCBI Taxonomy" id="1192034"/>
    <lineage>
        <taxon>Bacteria</taxon>
        <taxon>Pseudomonadati</taxon>
        <taxon>Myxococcota</taxon>
        <taxon>Polyangia</taxon>
        <taxon>Polyangiales</taxon>
        <taxon>Polyangiaceae</taxon>
        <taxon>Chondromyces</taxon>
    </lineage>
</organism>
<evidence type="ECO:0000256" key="3">
    <source>
        <dbReference type="ARBA" id="ARBA00023004"/>
    </source>
</evidence>
<dbReference type="PANTHER" id="PTHR40394">
    <property type="entry name" value="LIPOPROTEIN-RELATED"/>
    <property type="match status" value="1"/>
</dbReference>
<dbReference type="PANTHER" id="PTHR40394:SF2">
    <property type="entry name" value="QUINOL:CYTOCHROME C OXIDOREDUCTASE MEMBRANE PROTEIN"/>
    <property type="match status" value="1"/>
</dbReference>
<gene>
    <name evidence="7" type="ORF">CAP_2027</name>
</gene>
<dbReference type="Proteomes" id="UP000019678">
    <property type="component" value="Unassembled WGS sequence"/>
</dbReference>
<dbReference type="Gene3D" id="1.10.760.10">
    <property type="entry name" value="Cytochrome c-like domain"/>
    <property type="match status" value="1"/>
</dbReference>
<sequence length="211" mass="23544">MIRLALPLTLLLLAGCRGQPSDKPPIHIFGDMDWQPKVQPQEASNVFEDGRGMRPLVPGTIAHGHLDEDDAFYRGKLNGKHVPLAPVKVDQALLQRGQERFNIYCTPCHDKTGGGRGLVIQRGFPPPVDLVSERVRQMPDGEIFDVITNGVRNMPHYRKQVPVEDRWAIVSWVRVLQHSQYGKLEDVPANERGSILPEEQAPADAAPKEAK</sequence>
<evidence type="ECO:0000313" key="8">
    <source>
        <dbReference type="Proteomes" id="UP000019678"/>
    </source>
</evidence>
<feature type="domain" description="Cytochrome c" evidence="6">
    <location>
        <begin position="92"/>
        <end position="177"/>
    </location>
</feature>
<dbReference type="RefSeq" id="WP_044240153.1">
    <property type="nucleotide sequence ID" value="NZ_ASRX01000016.1"/>
</dbReference>
<keyword evidence="1 4" id="KW-0349">Heme</keyword>
<dbReference type="InterPro" id="IPR036909">
    <property type="entry name" value="Cyt_c-like_dom_sf"/>
</dbReference>
<dbReference type="AlphaFoldDB" id="A0A017TC69"/>
<dbReference type="PROSITE" id="PS51257">
    <property type="entry name" value="PROKAR_LIPOPROTEIN"/>
    <property type="match status" value="1"/>
</dbReference>
<evidence type="ECO:0000313" key="7">
    <source>
        <dbReference type="EMBL" id="EYF06497.1"/>
    </source>
</evidence>
<reference evidence="7 8" key="1">
    <citation type="submission" date="2013-05" db="EMBL/GenBank/DDBJ databases">
        <title>Genome assembly of Chondromyces apiculatus DSM 436.</title>
        <authorList>
            <person name="Sharma G."/>
            <person name="Khatri I."/>
            <person name="Kaur C."/>
            <person name="Mayilraj S."/>
            <person name="Subramanian S."/>
        </authorList>
    </citation>
    <scope>NUCLEOTIDE SEQUENCE [LARGE SCALE GENOMIC DNA]</scope>
    <source>
        <strain evidence="7 8">DSM 436</strain>
    </source>
</reference>
<dbReference type="GO" id="GO:0046872">
    <property type="term" value="F:metal ion binding"/>
    <property type="evidence" value="ECO:0007669"/>
    <property type="project" value="UniProtKB-KW"/>
</dbReference>
<dbReference type="eggNOG" id="COG2010">
    <property type="taxonomic scope" value="Bacteria"/>
</dbReference>
<comment type="caution">
    <text evidence="7">The sequence shown here is derived from an EMBL/GenBank/DDBJ whole genome shotgun (WGS) entry which is preliminary data.</text>
</comment>
<evidence type="ECO:0000256" key="2">
    <source>
        <dbReference type="ARBA" id="ARBA00022723"/>
    </source>
</evidence>
<evidence type="ECO:0000256" key="5">
    <source>
        <dbReference type="SAM" id="MobiDB-lite"/>
    </source>
</evidence>
<proteinExistence type="predicted"/>
<dbReference type="STRING" id="1192034.CAP_2027"/>
<feature type="region of interest" description="Disordered" evidence="5">
    <location>
        <begin position="187"/>
        <end position="211"/>
    </location>
</feature>
<keyword evidence="2 4" id="KW-0479">Metal-binding</keyword>
<evidence type="ECO:0000256" key="1">
    <source>
        <dbReference type="ARBA" id="ARBA00022617"/>
    </source>
</evidence>
<dbReference type="InterPro" id="IPR009056">
    <property type="entry name" value="Cyt_c-like_dom"/>
</dbReference>
<evidence type="ECO:0000256" key="4">
    <source>
        <dbReference type="PROSITE-ProRule" id="PRU00433"/>
    </source>
</evidence>
<keyword evidence="3 4" id="KW-0408">Iron</keyword>
<evidence type="ECO:0000259" key="6">
    <source>
        <dbReference type="PROSITE" id="PS51007"/>
    </source>
</evidence>